<evidence type="ECO:0000313" key="12">
    <source>
        <dbReference type="EMBL" id="CCO11950.2"/>
    </source>
</evidence>
<keyword evidence="7" id="KW-0812">Transmembrane</keyword>
<dbReference type="Gene3D" id="2.60.40.10">
    <property type="entry name" value="Immunoglobulins"/>
    <property type="match status" value="1"/>
</dbReference>
<gene>
    <name evidence="12" type="ORF">BN424_2511</name>
</gene>
<feature type="domain" description="Gram-positive cocci surface proteins LPxTG" evidence="8">
    <location>
        <begin position="558"/>
        <end position="590"/>
    </location>
</feature>
<evidence type="ECO:0000259" key="8">
    <source>
        <dbReference type="Pfam" id="PF00746"/>
    </source>
</evidence>
<dbReference type="Pfam" id="PF17802">
    <property type="entry name" value="SpaA"/>
    <property type="match status" value="1"/>
</dbReference>
<dbReference type="EMBL" id="HE999757">
    <property type="protein sequence ID" value="CCO11950.2"/>
    <property type="molecule type" value="Genomic_DNA"/>
</dbReference>
<dbReference type="eggNOG" id="COG4932">
    <property type="taxonomic scope" value="Bacteria"/>
</dbReference>
<dbReference type="KEGG" id="cml:BN424_2511"/>
<dbReference type="RefSeq" id="WP_015077034.1">
    <property type="nucleotide sequence ID" value="NC_019425.2"/>
</dbReference>
<proteinExistence type="predicted"/>
<dbReference type="HOGENOM" id="CLU_002287_4_1_9"/>
<evidence type="ECO:0000313" key="13">
    <source>
        <dbReference type="Proteomes" id="UP000000212"/>
    </source>
</evidence>
<dbReference type="InterPro" id="IPR008454">
    <property type="entry name" value="Collagen-bd_Cna-like_B-typ_dom"/>
</dbReference>
<evidence type="ECO:0000256" key="2">
    <source>
        <dbReference type="ARBA" id="ARBA00022512"/>
    </source>
</evidence>
<dbReference type="Gene3D" id="2.60.40.1140">
    <property type="entry name" value="Collagen-binding surface protein Cna, B-type domain"/>
    <property type="match status" value="1"/>
</dbReference>
<protein>
    <submittedName>
        <fullName evidence="12">LPXTG-motif cell wall anchor domain protein</fullName>
    </submittedName>
</protein>
<dbReference type="Proteomes" id="UP000000212">
    <property type="component" value="Chromosome"/>
</dbReference>
<dbReference type="Pfam" id="PF05738">
    <property type="entry name" value="Cna_B"/>
    <property type="match status" value="1"/>
</dbReference>
<dbReference type="InterPro" id="IPR013783">
    <property type="entry name" value="Ig-like_fold"/>
</dbReference>
<dbReference type="SUPFAM" id="SSF49478">
    <property type="entry name" value="Cna protein B-type domain"/>
    <property type="match status" value="1"/>
</dbReference>
<dbReference type="OrthoDB" id="2158979at2"/>
<reference evidence="13" key="1">
    <citation type="journal article" date="2013" name="Genome Announc.">
        <title>Complete Chromosome Sequence of Carnobacterium maltaromaticum LMA 28.</title>
        <authorList>
            <person name="Cailliez-Grimal C."/>
            <person name="Chaillou S."/>
            <person name="Anba-Mondoloni J."/>
            <person name="Loux V."/>
            <person name="Afzal M.I."/>
            <person name="Rahman A."/>
            <person name="Kergourlay G."/>
            <person name="Champomier-Verges M.C."/>
            <person name="Zagorec M."/>
            <person name="Dalgaard P."/>
            <person name="Leisner J.J."/>
            <person name="Prevost H."/>
            <person name="Revol-Junelles A.M."/>
            <person name="Borges F."/>
        </authorList>
    </citation>
    <scope>NUCLEOTIDE SEQUENCE</scope>
    <source>
        <strain evidence="13">LMA28</strain>
    </source>
</reference>
<accession>K8E5G9</accession>
<dbReference type="Pfam" id="PF00746">
    <property type="entry name" value="Gram_pos_anchor"/>
    <property type="match status" value="1"/>
</dbReference>
<dbReference type="STRING" id="1234679.BN424_2511"/>
<feature type="domain" description="SpaA-like prealbumin fold" evidence="10">
    <location>
        <begin position="343"/>
        <end position="414"/>
    </location>
</feature>
<feature type="domain" description="SDR-like Ig" evidence="11">
    <location>
        <begin position="60"/>
        <end position="158"/>
    </location>
</feature>
<keyword evidence="2" id="KW-0134">Cell wall</keyword>
<dbReference type="InterPro" id="IPR008966">
    <property type="entry name" value="Adhesion_dom_sf"/>
</dbReference>
<sequence length="592" mass="65677">MNKIKKFYSISMLVVLIFSILGSFQFVSADNTKTMENKQVISDIVTNINMTRNDGSDIGTIDQWTDILVTIDFTLPNNKISAGDTTTISLPKELELQNDSIFEVKDDAGNVVATAYANQDDKTVKLIYTDYAEKNSNISGKLWFSVQVDSYTITETGKIPLEFDIDGQTIIKEIEYEKGTGDQDEVLYKSGVFDPNGDPQVINYSLRVNVSSKDLTDVVVSDLLGQQDILINQDSIKIQEIDYTWNNVDEDWNMVPNSLRDVTDAFSNKITMSNGNKGFSIGLGNINRPYLITYDGIIGHIPAQGESFDNKAVITANEIETTTSEKNFVYSDEGGSAAGNTYQIHLIKQDKENATLLNGAEFDVIRVSTNRKVGTIATVNGEGQIKGLLQDSYQLIETKAPVGYTLDPTPILVTPADFKESNSLFVATITATNEKEKTEISGIKMWDDFNNKYNTRPESITVILLQNGQMFEKQEVKADDQGKWTFNFTNLPKSDTNGVAYTYTLDEVEVAKYKKSIDNTTITNTLTELPENPVIPVVPEEPSRPELPSKPVAPQAKTESFPKTGEEETVFAMLLGLLFVTGAAFSFIKKLN</sequence>
<dbReference type="InterPro" id="IPR041033">
    <property type="entry name" value="SpaA_PFL_dom_1"/>
</dbReference>
<keyword evidence="13" id="KW-1185">Reference proteome</keyword>
<evidence type="ECO:0000256" key="5">
    <source>
        <dbReference type="ARBA" id="ARBA00023088"/>
    </source>
</evidence>
<dbReference type="AlphaFoldDB" id="K8E5G9"/>
<dbReference type="InterPro" id="IPR011252">
    <property type="entry name" value="Fibrogen-bd_dom1"/>
</dbReference>
<evidence type="ECO:0000259" key="10">
    <source>
        <dbReference type="Pfam" id="PF17802"/>
    </source>
</evidence>
<dbReference type="Gene3D" id="2.60.40.1280">
    <property type="match status" value="1"/>
</dbReference>
<dbReference type="Gene3D" id="2.60.40.740">
    <property type="match status" value="1"/>
</dbReference>
<name>K8E5G9_CARML</name>
<feature type="transmembrane region" description="Helical" evidence="7">
    <location>
        <begin position="570"/>
        <end position="588"/>
    </location>
</feature>
<dbReference type="CDD" id="cd00222">
    <property type="entry name" value="CollagenBindB"/>
    <property type="match status" value="1"/>
</dbReference>
<keyword evidence="5" id="KW-0572">Peptidoglycan-anchor</keyword>
<keyword evidence="7" id="KW-1133">Transmembrane helix</keyword>
<feature type="region of interest" description="Disordered" evidence="6">
    <location>
        <begin position="538"/>
        <end position="563"/>
    </location>
</feature>
<evidence type="ECO:0000256" key="3">
    <source>
        <dbReference type="ARBA" id="ARBA00022525"/>
    </source>
</evidence>
<comment type="subcellular location">
    <subcellularLocation>
        <location evidence="1">Secreted</location>
        <location evidence="1">Cell wall</location>
        <topology evidence="1">Peptidoglycan-anchor</topology>
    </subcellularLocation>
</comment>
<evidence type="ECO:0000256" key="4">
    <source>
        <dbReference type="ARBA" id="ARBA00022729"/>
    </source>
</evidence>
<evidence type="ECO:0000256" key="6">
    <source>
        <dbReference type="SAM" id="MobiDB-lite"/>
    </source>
</evidence>
<keyword evidence="4" id="KW-0732">Signal</keyword>
<evidence type="ECO:0000259" key="9">
    <source>
        <dbReference type="Pfam" id="PF05738"/>
    </source>
</evidence>
<dbReference type="InterPro" id="IPR041171">
    <property type="entry name" value="SDR_Ig"/>
</dbReference>
<dbReference type="SUPFAM" id="SSF49401">
    <property type="entry name" value="Bacterial adhesins"/>
    <property type="match status" value="2"/>
</dbReference>
<organism evidence="12 13">
    <name type="scientific">Carnobacterium maltaromaticum LMA28</name>
    <dbReference type="NCBI Taxonomy" id="1234679"/>
    <lineage>
        <taxon>Bacteria</taxon>
        <taxon>Bacillati</taxon>
        <taxon>Bacillota</taxon>
        <taxon>Bacilli</taxon>
        <taxon>Lactobacillales</taxon>
        <taxon>Carnobacteriaceae</taxon>
        <taxon>Carnobacterium</taxon>
    </lineage>
</organism>
<evidence type="ECO:0000256" key="7">
    <source>
        <dbReference type="SAM" id="Phobius"/>
    </source>
</evidence>
<dbReference type="InterPro" id="IPR019931">
    <property type="entry name" value="LPXTG_anchor"/>
</dbReference>
<keyword evidence="3" id="KW-0964">Secreted</keyword>
<evidence type="ECO:0000256" key="1">
    <source>
        <dbReference type="ARBA" id="ARBA00004168"/>
    </source>
</evidence>
<dbReference type="GO" id="GO:0007155">
    <property type="term" value="P:cell adhesion"/>
    <property type="evidence" value="ECO:0007669"/>
    <property type="project" value="InterPro"/>
</dbReference>
<keyword evidence="7" id="KW-0472">Membrane</keyword>
<feature type="domain" description="CNA-B" evidence="9">
    <location>
        <begin position="440"/>
        <end position="525"/>
    </location>
</feature>
<dbReference type="Pfam" id="PF17961">
    <property type="entry name" value="Big_8"/>
    <property type="match status" value="1"/>
</dbReference>
<dbReference type="NCBIfam" id="TIGR01167">
    <property type="entry name" value="LPXTG_anchor"/>
    <property type="match status" value="1"/>
</dbReference>
<evidence type="ECO:0000259" key="11">
    <source>
        <dbReference type="Pfam" id="PF17961"/>
    </source>
</evidence>